<feature type="transmembrane region" description="Helical" evidence="5">
    <location>
        <begin position="265"/>
        <end position="284"/>
    </location>
</feature>
<comment type="subcellular location">
    <subcellularLocation>
        <location evidence="5">Cell membrane</location>
        <topology evidence="5">Multi-pass membrane protein</topology>
    </subcellularLocation>
    <subcellularLocation>
        <location evidence="1">Endomembrane system</location>
        <topology evidence="1">Multi-pass membrane protein</topology>
    </subcellularLocation>
    <subcellularLocation>
        <location evidence="6">Membrane</location>
        <topology evidence="6">Multi-pass membrane protein</topology>
    </subcellularLocation>
</comment>
<evidence type="ECO:0000256" key="2">
    <source>
        <dbReference type="ARBA" id="ARBA00022692"/>
    </source>
</evidence>
<evidence type="ECO:0000256" key="4">
    <source>
        <dbReference type="ARBA" id="ARBA00023136"/>
    </source>
</evidence>
<feature type="transmembrane region" description="Helical" evidence="5">
    <location>
        <begin position="192"/>
        <end position="209"/>
    </location>
</feature>
<comment type="similarity">
    <text evidence="5">Belongs to the complex I subunit 2 family.</text>
</comment>
<keyword evidence="5" id="KW-0813">Transport</keyword>
<dbReference type="Proteomes" id="UP001243212">
    <property type="component" value="Unassembled WGS sequence"/>
</dbReference>
<feature type="domain" description="NADH:quinone oxidoreductase/Mrp antiporter transmembrane" evidence="7">
    <location>
        <begin position="186"/>
        <end position="496"/>
    </location>
</feature>
<protein>
    <recommendedName>
        <fullName evidence="5">NADH-quinone oxidoreductase subunit N</fullName>
        <ecNumber evidence="5">7.1.1.-</ecNumber>
    </recommendedName>
    <alternativeName>
        <fullName evidence="5">NADH dehydrogenase I subunit N</fullName>
    </alternativeName>
    <alternativeName>
        <fullName evidence="5">NDH-1 subunit N</fullName>
    </alternativeName>
</protein>
<evidence type="ECO:0000259" key="7">
    <source>
        <dbReference type="Pfam" id="PF00361"/>
    </source>
</evidence>
<keyword evidence="3 5" id="KW-1133">Transmembrane helix</keyword>
<comment type="catalytic activity">
    <reaction evidence="5">
        <text>a quinone + NADH + 5 H(+)(in) = a quinol + NAD(+) + 4 H(+)(out)</text>
        <dbReference type="Rhea" id="RHEA:57888"/>
        <dbReference type="ChEBI" id="CHEBI:15378"/>
        <dbReference type="ChEBI" id="CHEBI:24646"/>
        <dbReference type="ChEBI" id="CHEBI:57540"/>
        <dbReference type="ChEBI" id="CHEBI:57945"/>
        <dbReference type="ChEBI" id="CHEBI:132124"/>
    </reaction>
</comment>
<feature type="transmembrane region" description="Helical" evidence="5">
    <location>
        <begin position="221"/>
        <end position="245"/>
    </location>
</feature>
<dbReference type="RefSeq" id="WP_307682904.1">
    <property type="nucleotide sequence ID" value="NZ_JAUSQX010000001.1"/>
</dbReference>
<comment type="function">
    <text evidence="5">NDH-1 shuttles electrons from NADH, via FMN and iron-sulfur (Fe-S) centers, to quinones in the respiratory chain. The immediate electron acceptor for the enzyme in this species is believed to be a menaquinone. Couples the redox reaction to proton translocation (for every two electrons transferred, four hydrogen ions are translocated across the cytoplasmic membrane), and thus conserves the redox energy in a proton gradient.</text>
</comment>
<dbReference type="EMBL" id="JAUSQX010000001">
    <property type="protein sequence ID" value="MDP9806695.1"/>
    <property type="molecule type" value="Genomic_DNA"/>
</dbReference>
<feature type="transmembrane region" description="Helical" evidence="5">
    <location>
        <begin position="395"/>
        <end position="420"/>
    </location>
</feature>
<dbReference type="NCBIfam" id="TIGR01770">
    <property type="entry name" value="NDH_I_N"/>
    <property type="match status" value="1"/>
</dbReference>
<keyword evidence="9" id="KW-1185">Reference proteome</keyword>
<proteinExistence type="inferred from homology"/>
<feature type="transmembrane region" description="Helical" evidence="5">
    <location>
        <begin position="448"/>
        <end position="465"/>
    </location>
</feature>
<feature type="transmembrane region" description="Helical" evidence="5">
    <location>
        <begin position="168"/>
        <end position="186"/>
    </location>
</feature>
<evidence type="ECO:0000313" key="9">
    <source>
        <dbReference type="Proteomes" id="UP001243212"/>
    </source>
</evidence>
<feature type="transmembrane region" description="Helical" evidence="5">
    <location>
        <begin position="363"/>
        <end position="383"/>
    </location>
</feature>
<feature type="transmembrane region" description="Helical" evidence="5">
    <location>
        <begin position="526"/>
        <end position="545"/>
    </location>
</feature>
<keyword evidence="5" id="KW-1278">Translocase</keyword>
<evidence type="ECO:0000256" key="5">
    <source>
        <dbReference type="HAMAP-Rule" id="MF_00445"/>
    </source>
</evidence>
<dbReference type="InterPro" id="IPR010096">
    <property type="entry name" value="NADH-Q_OxRdtase_suN/2"/>
</dbReference>
<accession>A0ABT9NH45</accession>
<dbReference type="NCBIfam" id="NF004441">
    <property type="entry name" value="PRK05777.1-4"/>
    <property type="match status" value="1"/>
</dbReference>
<evidence type="ECO:0000256" key="6">
    <source>
        <dbReference type="RuleBase" id="RU000320"/>
    </source>
</evidence>
<feature type="transmembrane region" description="Helical" evidence="5">
    <location>
        <begin position="15"/>
        <end position="36"/>
    </location>
</feature>
<keyword evidence="5" id="KW-0520">NAD</keyword>
<evidence type="ECO:0000256" key="1">
    <source>
        <dbReference type="ARBA" id="ARBA00004127"/>
    </source>
</evidence>
<dbReference type="Pfam" id="PF00361">
    <property type="entry name" value="Proton_antipo_M"/>
    <property type="match status" value="1"/>
</dbReference>
<dbReference type="InterPro" id="IPR001750">
    <property type="entry name" value="ND/Mrp_TM"/>
</dbReference>
<reference evidence="8 9" key="1">
    <citation type="submission" date="2023-07" db="EMBL/GenBank/DDBJ databases">
        <title>Sequencing the genomes of 1000 actinobacteria strains.</title>
        <authorList>
            <person name="Klenk H.-P."/>
        </authorList>
    </citation>
    <scope>NUCLEOTIDE SEQUENCE [LARGE SCALE GENOMIC DNA]</scope>
    <source>
        <strain evidence="8 9">DSM 17163</strain>
    </source>
</reference>
<gene>
    <name evidence="5" type="primary">nuoN</name>
    <name evidence="8" type="ORF">J2S70_001277</name>
</gene>
<comment type="subunit">
    <text evidence="5">NDH-1 is composed of 14 different subunits. Subunits NuoA, H, J, K, L, M, N constitute the membrane sector of the complex.</text>
</comment>
<keyword evidence="4 5" id="KW-0472">Membrane</keyword>
<feature type="transmembrane region" description="Helical" evidence="5">
    <location>
        <begin position="48"/>
        <end position="65"/>
    </location>
</feature>
<evidence type="ECO:0000313" key="8">
    <source>
        <dbReference type="EMBL" id="MDP9806695.1"/>
    </source>
</evidence>
<organism evidence="8 9">
    <name type="scientific">Trueperella bonasi</name>
    <dbReference type="NCBI Taxonomy" id="312286"/>
    <lineage>
        <taxon>Bacteria</taxon>
        <taxon>Bacillati</taxon>
        <taxon>Actinomycetota</taxon>
        <taxon>Actinomycetes</taxon>
        <taxon>Actinomycetales</taxon>
        <taxon>Actinomycetaceae</taxon>
        <taxon>Trueperella</taxon>
    </lineage>
</organism>
<feature type="transmembrane region" description="Helical" evidence="5">
    <location>
        <begin position="304"/>
        <end position="325"/>
    </location>
</feature>
<comment type="caution">
    <text evidence="8">The sequence shown here is derived from an EMBL/GenBank/DDBJ whole genome shotgun (WGS) entry which is preliminary data.</text>
</comment>
<sequence>MTPPNYLDFSIEWGAVLPLLIVLGAAVLATIIEAFVPHRARRPVQIGLSMLALGAALVTVVWRWTELRISGASGTALSASLMPAHPFAGIPGTDFATVPRGLFSVGLVEDNISLIGQAIILVSALLAFLVIADRTETREGAFAASAATRPGSPDEREMTKAGRQQTEIFPLALFATGGMMAFTSAFDLLTLFIALEVLSLPLYVLAATARRKRLLAQEAALKYFILGAFSSAIFLMGAALVYGATGTLSLTGAFVRFEFGPSGDFTAMLAVGAIMMLVGLLFKVGAAPFHSWTPDVYQGAPTPITGFMAAGTKAAAFLAMVRVFYWTASLVRDSVTVFLWIVIIATILVGTVMGLVQKDIKRLLAYSSIAHAGFILIAVNAINHPSGSALVTEQSIAAIMFYLLAYAVATVGAFGIVTLVRERDENGNILGEATKLSSWAGLGKRSPLLAAAMTIFLLSFAGIPLTGGFVGKFRVFQAGVSTGQIVLVVIAVLASAATAVFYFRLIQLMYFREPEADTTAVVESEGMSIGAIVLAAIATIGLGILPGPALDFIVGSFV</sequence>
<name>A0ABT9NH45_9ACTO</name>
<feature type="transmembrane region" description="Helical" evidence="5">
    <location>
        <begin position="485"/>
        <end position="505"/>
    </location>
</feature>
<keyword evidence="2 5" id="KW-0812">Transmembrane</keyword>
<dbReference type="EC" id="7.1.1.-" evidence="5"/>
<keyword evidence="5" id="KW-0874">Quinone</keyword>
<evidence type="ECO:0000256" key="3">
    <source>
        <dbReference type="ARBA" id="ARBA00022989"/>
    </source>
</evidence>
<dbReference type="PANTHER" id="PTHR22773">
    <property type="entry name" value="NADH DEHYDROGENASE"/>
    <property type="match status" value="1"/>
</dbReference>
<keyword evidence="5" id="KW-1003">Cell membrane</keyword>
<feature type="transmembrane region" description="Helical" evidence="5">
    <location>
        <begin position="337"/>
        <end position="356"/>
    </location>
</feature>
<dbReference type="HAMAP" id="MF_00445">
    <property type="entry name" value="NDH1_NuoN_1"/>
    <property type="match status" value="1"/>
</dbReference>
<feature type="transmembrane region" description="Helical" evidence="5">
    <location>
        <begin position="112"/>
        <end position="132"/>
    </location>
</feature>